<reference evidence="1" key="1">
    <citation type="submission" date="2024-03" db="EMBL/GenBank/DDBJ databases">
        <title>Deinococcus weizhi sp. nov., isolated from human skin.</title>
        <authorList>
            <person name="Wei Z."/>
            <person name="Tian F."/>
            <person name="Yang C."/>
            <person name="Xin L.T."/>
            <person name="Wen Z.J."/>
            <person name="Lan K.C."/>
            <person name="Yu L."/>
            <person name="Zhe W."/>
            <person name="Dan F.D."/>
            <person name="Jun W."/>
            <person name="Rui Z."/>
            <person name="Yong X.J."/>
            <person name="Ting Y."/>
            <person name="Wei X."/>
            <person name="Xu Z.G."/>
            <person name="Xin Z."/>
            <person name="Dong F.G."/>
            <person name="Ni X.M."/>
            <person name="Zheng M.G."/>
            <person name="Chun Y."/>
            <person name="Qian W.X."/>
        </authorList>
    </citation>
    <scope>NUCLEOTIDE SEQUENCE</scope>
    <source>
        <strain evidence="1">VB142</strain>
    </source>
</reference>
<dbReference type="SUPFAM" id="SSF88697">
    <property type="entry name" value="PUA domain-like"/>
    <property type="match status" value="1"/>
</dbReference>
<proteinExistence type="predicted"/>
<dbReference type="Gene3D" id="2.30.130.30">
    <property type="entry name" value="Hypothetical protein"/>
    <property type="match status" value="1"/>
</dbReference>
<organism evidence="1">
    <name type="scientific">Deinococcus sp. VB142</name>
    <dbReference type="NCBI Taxonomy" id="3112952"/>
    <lineage>
        <taxon>Bacteria</taxon>
        <taxon>Thermotogati</taxon>
        <taxon>Deinococcota</taxon>
        <taxon>Deinococci</taxon>
        <taxon>Deinococcales</taxon>
        <taxon>Deinococcaceae</taxon>
        <taxon>Deinococcus</taxon>
    </lineage>
</organism>
<evidence type="ECO:0000313" key="1">
    <source>
        <dbReference type="EMBL" id="WYF43755.1"/>
    </source>
</evidence>
<accession>A0AAU6PZC4</accession>
<name>A0AAU6PZC4_9DEIO</name>
<evidence type="ECO:0008006" key="2">
    <source>
        <dbReference type="Google" id="ProtNLM"/>
    </source>
</evidence>
<dbReference type="AlphaFoldDB" id="A0AAU6PZC4"/>
<dbReference type="EMBL" id="CP149782">
    <property type="protein sequence ID" value="WYF43755.1"/>
    <property type="molecule type" value="Genomic_DNA"/>
</dbReference>
<dbReference type="RefSeq" id="WP_339094703.1">
    <property type="nucleotide sequence ID" value="NZ_CP149782.1"/>
</dbReference>
<sequence length="132" mass="14801">MTLRQPWATAVRDLGKRVENRSWQPPKHVVGQFIAIHAGKAFDERGADWIAARTGRMTTIGNVPMGAVVALARVSKVVTEGTHEDFWFSGPYGWCFDDVIELDPIPCAGRRQLWALPEEVRNQILKQMTKSG</sequence>
<gene>
    <name evidence="1" type="ORF">WDJ50_10045</name>
</gene>
<protein>
    <recommendedName>
        <fullName evidence="2">ASCH domain-containing protein</fullName>
    </recommendedName>
</protein>
<dbReference type="InterPro" id="IPR015947">
    <property type="entry name" value="PUA-like_sf"/>
</dbReference>